<dbReference type="Proteomes" id="UP000615593">
    <property type="component" value="Unassembled WGS sequence"/>
</dbReference>
<evidence type="ECO:0000313" key="3">
    <source>
        <dbReference type="Proteomes" id="UP000615593"/>
    </source>
</evidence>
<dbReference type="InterPro" id="IPR049804">
    <property type="entry name" value="Choice_anch_L"/>
</dbReference>
<dbReference type="Pfam" id="PF13585">
    <property type="entry name" value="CHU_C"/>
    <property type="match status" value="1"/>
</dbReference>
<accession>A0ABQ3BVQ7</accession>
<evidence type="ECO:0000256" key="1">
    <source>
        <dbReference type="SAM" id="SignalP"/>
    </source>
</evidence>
<keyword evidence="3" id="KW-1185">Reference proteome</keyword>
<dbReference type="NCBIfam" id="NF038133">
    <property type="entry name" value="choice_anch_L"/>
    <property type="match status" value="1"/>
</dbReference>
<sequence>MKICLKILFFLSCYLSFSQNIVVDTETYSAEELINDILVADPTCLDVDVVNVKSGDFDNGKSYGYVTRDTSPFFFEDAVILSTGNALKAAGPNDITNSDDALGWGGDTDLEEALGMSSGNSTNATSIEFSFTATSSYISFNYIFASDAYPQGNSSSCTSEDGFVALIRHEDSTSYENFAVTPIVPLLYLEELPIMVKNIRPEFEDCAAERELFFNSINSEFHHTNFNGETFSFTAGTNTIPGEKYFIKLAIADDFDYKYDSAVFIEGKSLRNGINFGDNVYALCPEENHQISIPDPNNGIENIDWFYNLDFSSGINTEIPNNNTNELTIEEPGFYKAIVTYNTGCVVEDIIEVQFVSFEEIEDQTLYACDIDGDGIGTFDLNMVRSLFTDYEIYFQVMSFHYTEAEAEAGINEIENIITFQNEFPNQEIYAKMVVAPPMLGASACFSTKKITLSTDSLDIDPIYAVQCYASNQYNLVFPLFELNNQIEESVQLEDLIIEYYSNETNANNNNNPIANFYEVNKSLLPRTIFAKVSNEQGCLGAVEIILDGIEEPDINYDQESPIICIDQGDTAELFSGLLEENDANISYHWNTGENTDNITVTEPGEYTVEITKEIQLGGDTYSCTYTNEVEVIGSESPNIDYRIYGELNNQKIEVFAYGTGNYTYALDDEFGEYQSSNIFPVTIGEHTVYVKDENGCGVISKDFKVVGFLNFFTPNQDGINDIWHLINVERFDNNIEKIYIYDRFGKLLKSIRSHEYWDGTYNGKNMPSTDYWFVISFKNGSQFKSHFTLKR</sequence>
<organism evidence="2 3">
    <name type="scientific">Mesonia mobilis</name>
    <dbReference type="NCBI Taxonomy" id="369791"/>
    <lineage>
        <taxon>Bacteria</taxon>
        <taxon>Pseudomonadati</taxon>
        <taxon>Bacteroidota</taxon>
        <taxon>Flavobacteriia</taxon>
        <taxon>Flavobacteriales</taxon>
        <taxon>Flavobacteriaceae</taxon>
        <taxon>Mesonia</taxon>
    </lineage>
</organism>
<name>A0ABQ3BVQ7_9FLAO</name>
<reference evidence="3" key="1">
    <citation type="journal article" date="2019" name="Int. J. Syst. Evol. Microbiol.">
        <title>The Global Catalogue of Microorganisms (GCM) 10K type strain sequencing project: providing services to taxonomists for standard genome sequencing and annotation.</title>
        <authorList>
            <consortium name="The Broad Institute Genomics Platform"/>
            <consortium name="The Broad Institute Genome Sequencing Center for Infectious Disease"/>
            <person name="Wu L."/>
            <person name="Ma J."/>
        </authorList>
    </citation>
    <scope>NUCLEOTIDE SEQUENCE [LARGE SCALE GENOMIC DNA]</scope>
    <source>
        <strain evidence="3">KCTC 12708</strain>
    </source>
</reference>
<dbReference type="EMBL" id="BMWY01000005">
    <property type="protein sequence ID" value="GGZ58784.1"/>
    <property type="molecule type" value="Genomic_DNA"/>
</dbReference>
<dbReference type="GeneID" id="94369708"/>
<keyword evidence="1" id="KW-0732">Signal</keyword>
<proteinExistence type="predicted"/>
<dbReference type="NCBIfam" id="TIGR04131">
    <property type="entry name" value="Bac_Flav_CTERM"/>
    <property type="match status" value="1"/>
</dbReference>
<dbReference type="InterPro" id="IPR026341">
    <property type="entry name" value="T9SS_type_B"/>
</dbReference>
<feature type="signal peptide" evidence="1">
    <location>
        <begin position="1"/>
        <end position="20"/>
    </location>
</feature>
<comment type="caution">
    <text evidence="2">The sequence shown here is derived from an EMBL/GenBank/DDBJ whole genome shotgun (WGS) entry which is preliminary data.</text>
</comment>
<feature type="chain" id="PRO_5045750090" evidence="1">
    <location>
        <begin position="21"/>
        <end position="792"/>
    </location>
</feature>
<evidence type="ECO:0000313" key="2">
    <source>
        <dbReference type="EMBL" id="GGZ58784.1"/>
    </source>
</evidence>
<dbReference type="RefSeq" id="WP_027884587.1">
    <property type="nucleotide sequence ID" value="NZ_BMWY01000005.1"/>
</dbReference>
<gene>
    <name evidence="2" type="ORF">GCM10008088_20460</name>
</gene>
<protein>
    <submittedName>
        <fullName evidence="2">T9SS C-terminal target domain-containing protein</fullName>
    </submittedName>
</protein>